<evidence type="ECO:0000259" key="1">
    <source>
        <dbReference type="Pfam" id="PF10074"/>
    </source>
</evidence>
<dbReference type="Pfam" id="PF10074">
    <property type="entry name" value="RovC_DNA-bd"/>
    <property type="match status" value="1"/>
</dbReference>
<keyword evidence="3" id="KW-1185">Reference proteome</keyword>
<protein>
    <submittedName>
        <fullName evidence="2">DUF2285 domain-containing protein</fullName>
    </submittedName>
</protein>
<dbReference type="EMBL" id="CP046052">
    <property type="protein sequence ID" value="QGM46087.1"/>
    <property type="molecule type" value="Genomic_DNA"/>
</dbReference>
<gene>
    <name evidence="2" type="ORF">H2LOC_010500</name>
</gene>
<dbReference type="OrthoDB" id="7220903at2"/>
<dbReference type="Proteomes" id="UP000309061">
    <property type="component" value="Chromosome"/>
</dbReference>
<accession>A0A6B8KEH0</accession>
<proteinExistence type="predicted"/>
<organism evidence="2 3">
    <name type="scientific">Methylocystis heyeri</name>
    <dbReference type="NCBI Taxonomy" id="391905"/>
    <lineage>
        <taxon>Bacteria</taxon>
        <taxon>Pseudomonadati</taxon>
        <taxon>Pseudomonadota</taxon>
        <taxon>Alphaproteobacteria</taxon>
        <taxon>Hyphomicrobiales</taxon>
        <taxon>Methylocystaceae</taxon>
        <taxon>Methylocystis</taxon>
    </lineage>
</organism>
<dbReference type="KEGG" id="mhey:H2LOC_010500"/>
<dbReference type="InterPro" id="IPR018754">
    <property type="entry name" value="RovC-like_DNA-bd"/>
</dbReference>
<sequence length="210" mass="22859">MPTRLARTLLGDGGCAFACDPDIPTGHNAVCWRSEVSPGVLLLTAAPSGFAVAPFSALSLGSVGDDRTDTEGREVAICDASGAFYVSLRHAEAEDRPAILLPLDDMIEPRLDVAASLVRRLCGKRVDLLPIRLRLTPLQKARLIQHLHAFDILRDGGGRREVAHEVLHSEQARLPSVEWKDSAARRKATRLIQDATALVERGYLKLLRGD</sequence>
<evidence type="ECO:0000313" key="2">
    <source>
        <dbReference type="EMBL" id="QGM46087.1"/>
    </source>
</evidence>
<name>A0A6B8KEH0_9HYPH</name>
<dbReference type="AlphaFoldDB" id="A0A6B8KEH0"/>
<evidence type="ECO:0000313" key="3">
    <source>
        <dbReference type="Proteomes" id="UP000309061"/>
    </source>
</evidence>
<feature type="domain" description="T6SS Transcription factor RovC-like DNA binding" evidence="1">
    <location>
        <begin position="100"/>
        <end position="208"/>
    </location>
</feature>
<reference evidence="2 3" key="1">
    <citation type="submission" date="2019-11" db="EMBL/GenBank/DDBJ databases">
        <title>The genome sequence of Methylocystis heyeri.</title>
        <authorList>
            <person name="Oshkin I.Y."/>
            <person name="Miroshnikov K."/>
            <person name="Dedysh S.N."/>
        </authorList>
    </citation>
    <scope>NUCLEOTIDE SEQUENCE [LARGE SCALE GENOMIC DNA]</scope>
    <source>
        <strain evidence="2 3">H2</strain>
    </source>
</reference>